<dbReference type="PANTHER" id="PTHR40630:SF1">
    <property type="entry name" value="DNA-BINDING PROTEIN"/>
    <property type="match status" value="1"/>
</dbReference>
<proteinExistence type="predicted"/>
<dbReference type="InterPro" id="IPR021487">
    <property type="entry name" value="DUF3140"/>
</dbReference>
<sequence length="117" mass="13359">MADAHDIEVLWNDFHRVVNMPSPELADWLRMHDAGENVEPLPDQAGGEIGRHVLAILQKRRRDLTDGDIEVMQHVVDEILSQVDLENEPEPESGHDTLRRHHLMSLGHDPLRAPRTT</sequence>
<dbReference type="Proteomes" id="UP000622166">
    <property type="component" value="Unassembled WGS sequence"/>
</dbReference>
<name>A0A918QC83_9ACTN</name>
<evidence type="ECO:0000313" key="3">
    <source>
        <dbReference type="Proteomes" id="UP000622166"/>
    </source>
</evidence>
<evidence type="ECO:0000313" key="2">
    <source>
        <dbReference type="EMBL" id="GGZ41180.1"/>
    </source>
</evidence>
<evidence type="ECO:0008006" key="4">
    <source>
        <dbReference type="Google" id="ProtNLM"/>
    </source>
</evidence>
<comment type="caution">
    <text evidence="2">The sequence shown here is derived from an EMBL/GenBank/DDBJ whole genome shotgun (WGS) entry which is preliminary data.</text>
</comment>
<protein>
    <recommendedName>
        <fullName evidence="4">DUF3140 domain-containing protein</fullName>
    </recommendedName>
</protein>
<dbReference type="EMBL" id="BMVW01000025">
    <property type="protein sequence ID" value="GGZ41180.1"/>
    <property type="molecule type" value="Genomic_DNA"/>
</dbReference>
<dbReference type="PANTHER" id="PTHR40630">
    <property type="entry name" value="POSSIBLE DNA-BINDING PROTEIN"/>
    <property type="match status" value="1"/>
</dbReference>
<gene>
    <name evidence="2" type="ORF">GCM10010365_72330</name>
</gene>
<keyword evidence="3" id="KW-1185">Reference proteome</keyword>
<feature type="region of interest" description="Disordered" evidence="1">
    <location>
        <begin position="84"/>
        <end position="117"/>
    </location>
</feature>
<dbReference type="Pfam" id="PF11338">
    <property type="entry name" value="DUF3140"/>
    <property type="match status" value="1"/>
</dbReference>
<evidence type="ECO:0000256" key="1">
    <source>
        <dbReference type="SAM" id="MobiDB-lite"/>
    </source>
</evidence>
<reference evidence="2" key="2">
    <citation type="submission" date="2020-09" db="EMBL/GenBank/DDBJ databases">
        <authorList>
            <person name="Sun Q."/>
            <person name="Ohkuma M."/>
        </authorList>
    </citation>
    <scope>NUCLEOTIDE SEQUENCE</scope>
    <source>
        <strain evidence="2">JCM 4815</strain>
    </source>
</reference>
<dbReference type="RefSeq" id="WP_189866807.1">
    <property type="nucleotide sequence ID" value="NZ_BMVW01000025.1"/>
</dbReference>
<organism evidence="2 3">
    <name type="scientific">Streptomyces poonensis</name>
    <dbReference type="NCBI Taxonomy" id="68255"/>
    <lineage>
        <taxon>Bacteria</taxon>
        <taxon>Bacillati</taxon>
        <taxon>Actinomycetota</taxon>
        <taxon>Actinomycetes</taxon>
        <taxon>Kitasatosporales</taxon>
        <taxon>Streptomycetaceae</taxon>
        <taxon>Streptomyces</taxon>
    </lineage>
</organism>
<reference evidence="2" key="1">
    <citation type="journal article" date="2014" name="Int. J. Syst. Evol. Microbiol.">
        <title>Complete genome sequence of Corynebacterium casei LMG S-19264T (=DSM 44701T), isolated from a smear-ripened cheese.</title>
        <authorList>
            <consortium name="US DOE Joint Genome Institute (JGI-PGF)"/>
            <person name="Walter F."/>
            <person name="Albersmeier A."/>
            <person name="Kalinowski J."/>
            <person name="Ruckert C."/>
        </authorList>
    </citation>
    <scope>NUCLEOTIDE SEQUENCE</scope>
    <source>
        <strain evidence="2">JCM 4815</strain>
    </source>
</reference>
<accession>A0A918QC83</accession>
<dbReference type="AlphaFoldDB" id="A0A918QC83"/>